<dbReference type="PANTHER" id="PTHR43796">
    <property type="entry name" value="CARBOXYNORSPERMIDINE SYNTHASE"/>
    <property type="match status" value="1"/>
</dbReference>
<keyword evidence="3" id="KW-1185">Reference proteome</keyword>
<evidence type="ECO:0000313" key="3">
    <source>
        <dbReference type="Proteomes" id="UP000635665"/>
    </source>
</evidence>
<protein>
    <submittedName>
        <fullName evidence="2">Saccharopine dehydrogenase NADP-binding domain-containing protein</fullName>
    </submittedName>
</protein>
<reference evidence="2 3" key="1">
    <citation type="submission" date="2020-12" db="EMBL/GenBank/DDBJ databases">
        <title>Salegentibacter orientalis sp. nov., isolated from costal sediment.</title>
        <authorList>
            <person name="Lian F.-B."/>
        </authorList>
    </citation>
    <scope>NUCLEOTIDE SEQUENCE [LARGE SCALE GENOMIC DNA]</scope>
    <source>
        <strain evidence="2 3">F60176</strain>
    </source>
</reference>
<sequence>MKDKILIIGGYGTVGSTIATNLSKVYPNKIIVAGRDIEKAEKLTTKLNNLTIPYEFDVSNISSLEILKNVRLVIMCIDQEDSNFVETCINYKINYIDITANQQLIEKFEKLNAKAKEKEVSVILSVGLAPGITNLLAKQCIEKLPNTKKIEIYILLGLGEKHGDSAYQWTLENIHKNYVIQINGTKKTVKSFTEPKTTNLLGQRTFYYFNFSDQHSLANITSIPTVKTRLAFDSIFFTKLVAILRKTGITKIFSNVKMQKIMIPLFKKASLGSDLFGVKVIAENGDKETYECELIGKNEGNITALLTVQLALKILKTPSLHIGVLHSNEIIENIPLFLADVKKMDNSITMKL</sequence>
<dbReference type="EMBL" id="JAEHNY010000006">
    <property type="protein sequence ID" value="MBI6119874.1"/>
    <property type="molecule type" value="Genomic_DNA"/>
</dbReference>
<dbReference type="PANTHER" id="PTHR43796:SF2">
    <property type="entry name" value="CARBOXYNORSPERMIDINE SYNTHASE"/>
    <property type="match status" value="1"/>
</dbReference>
<evidence type="ECO:0000313" key="2">
    <source>
        <dbReference type="EMBL" id="MBI6119874.1"/>
    </source>
</evidence>
<dbReference type="Pfam" id="PF03435">
    <property type="entry name" value="Sacchrp_dh_NADP"/>
    <property type="match status" value="1"/>
</dbReference>
<dbReference type="SUPFAM" id="SSF51735">
    <property type="entry name" value="NAD(P)-binding Rossmann-fold domains"/>
    <property type="match status" value="1"/>
</dbReference>
<dbReference type="InterPro" id="IPR005097">
    <property type="entry name" value="Sacchrp_dh_NADP-bd"/>
</dbReference>
<gene>
    <name evidence="2" type="ORF">I6U50_07545</name>
</gene>
<dbReference type="Gene3D" id="3.40.50.720">
    <property type="entry name" value="NAD(P)-binding Rossmann-like Domain"/>
    <property type="match status" value="1"/>
</dbReference>
<feature type="domain" description="Saccharopine dehydrogenase NADP binding" evidence="1">
    <location>
        <begin position="5"/>
        <end position="123"/>
    </location>
</feature>
<accession>A0ABS0TIL8</accession>
<dbReference type="Proteomes" id="UP000635665">
    <property type="component" value="Unassembled WGS sequence"/>
</dbReference>
<evidence type="ECO:0000259" key="1">
    <source>
        <dbReference type="Pfam" id="PF03435"/>
    </source>
</evidence>
<dbReference type="RefSeq" id="WP_198638407.1">
    <property type="nucleotide sequence ID" value="NZ_JAEHNY010000006.1"/>
</dbReference>
<dbReference type="InterPro" id="IPR036291">
    <property type="entry name" value="NAD(P)-bd_dom_sf"/>
</dbReference>
<comment type="caution">
    <text evidence="2">The sequence shown here is derived from an EMBL/GenBank/DDBJ whole genome shotgun (WGS) entry which is preliminary data.</text>
</comment>
<proteinExistence type="predicted"/>
<organism evidence="2 3">
    <name type="scientific">Salegentibacter maritimus</name>
    <dbReference type="NCBI Taxonomy" id="2794347"/>
    <lineage>
        <taxon>Bacteria</taxon>
        <taxon>Pseudomonadati</taxon>
        <taxon>Bacteroidota</taxon>
        <taxon>Flavobacteriia</taxon>
        <taxon>Flavobacteriales</taxon>
        <taxon>Flavobacteriaceae</taxon>
        <taxon>Salegentibacter</taxon>
    </lineage>
</organism>
<name>A0ABS0TIL8_9FLAO</name>